<dbReference type="PANTHER" id="PTHR37013">
    <property type="entry name" value="INTEGRAL MEMBRANE PROTEIN (AFU_ORTHOLOGUE AFUA_1G05950)-RELATED"/>
    <property type="match status" value="1"/>
</dbReference>
<name>A0ABR4KFR1_9EURO</name>
<evidence type="ECO:0000313" key="3">
    <source>
        <dbReference type="EMBL" id="KAL2851120.1"/>
    </source>
</evidence>
<protein>
    <recommendedName>
        <fullName evidence="2">DUF7703 domain-containing protein</fullName>
    </recommendedName>
</protein>
<dbReference type="EMBL" id="JBFXLU010000031">
    <property type="protein sequence ID" value="KAL2851120.1"/>
    <property type="molecule type" value="Genomic_DNA"/>
</dbReference>
<gene>
    <name evidence="3" type="ORF">BJY01DRAFT_245060</name>
</gene>
<dbReference type="Pfam" id="PF24802">
    <property type="entry name" value="DUF7703"/>
    <property type="match status" value="1"/>
</dbReference>
<reference evidence="3 4" key="1">
    <citation type="submission" date="2024-07" db="EMBL/GenBank/DDBJ databases">
        <title>Section-level genome sequencing and comparative genomics of Aspergillus sections Usti and Cavernicolus.</title>
        <authorList>
            <consortium name="Lawrence Berkeley National Laboratory"/>
            <person name="Nybo J.L."/>
            <person name="Vesth T.C."/>
            <person name="Theobald S."/>
            <person name="Frisvad J.C."/>
            <person name="Larsen T.O."/>
            <person name="Kjaerboelling I."/>
            <person name="Rothschild-Mancinelli K."/>
            <person name="Lyhne E.K."/>
            <person name="Kogle M.E."/>
            <person name="Barry K."/>
            <person name="Clum A."/>
            <person name="Na H."/>
            <person name="Ledsgaard L."/>
            <person name="Lin J."/>
            <person name="Lipzen A."/>
            <person name="Kuo A."/>
            <person name="Riley R."/>
            <person name="Mondo S."/>
            <person name="Labutti K."/>
            <person name="Haridas S."/>
            <person name="Pangalinan J."/>
            <person name="Salamov A.A."/>
            <person name="Simmons B.A."/>
            <person name="Magnuson J.K."/>
            <person name="Chen J."/>
            <person name="Drula E."/>
            <person name="Henrissat B."/>
            <person name="Wiebenga A."/>
            <person name="Lubbers R.J."/>
            <person name="Gomes A.C."/>
            <person name="Makela M.R."/>
            <person name="Stajich J."/>
            <person name="Grigoriev I.V."/>
            <person name="Mortensen U.H."/>
            <person name="De Vries R.P."/>
            <person name="Baker S.E."/>
            <person name="Andersen M.R."/>
        </authorList>
    </citation>
    <scope>NUCLEOTIDE SEQUENCE [LARGE SCALE GENOMIC DNA]</scope>
    <source>
        <strain evidence="3 4">CBS 123904</strain>
    </source>
</reference>
<comment type="caution">
    <text evidence="3">The sequence shown here is derived from an EMBL/GenBank/DDBJ whole genome shotgun (WGS) entry which is preliminary data.</text>
</comment>
<evidence type="ECO:0000256" key="1">
    <source>
        <dbReference type="SAM" id="Phobius"/>
    </source>
</evidence>
<keyword evidence="1" id="KW-1133">Transmembrane helix</keyword>
<sequence length="237" mass="26023">MSISGAISLSPTDALFTASIIFLSSGAYNVLELIFLISNTFERFRGLYFYSCVGATIALAVHLTTGYIYLFVLGHGWLNVVLYARLHLVLPHSPRVLRAILFMIIISTTALVPAQTYYYICDTAACRAARYPGLGVFSIIRVVREMLVCGVFMVQAIRGLRPITAVKGPVGRKVLVRLILVQVAVAILDVGLIVAALHTDRRAARISYSGFAQSLKLKMEFVILNSLKRLLSSPVEV</sequence>
<proteinExistence type="predicted"/>
<dbReference type="Proteomes" id="UP001610446">
    <property type="component" value="Unassembled WGS sequence"/>
</dbReference>
<keyword evidence="4" id="KW-1185">Reference proteome</keyword>
<evidence type="ECO:0000313" key="4">
    <source>
        <dbReference type="Proteomes" id="UP001610446"/>
    </source>
</evidence>
<keyword evidence="1" id="KW-0812">Transmembrane</keyword>
<feature type="transmembrane region" description="Helical" evidence="1">
    <location>
        <begin position="174"/>
        <end position="197"/>
    </location>
</feature>
<dbReference type="InterPro" id="IPR056120">
    <property type="entry name" value="DUF7703"/>
</dbReference>
<keyword evidence="1" id="KW-0472">Membrane</keyword>
<feature type="transmembrane region" description="Helical" evidence="1">
    <location>
        <begin position="47"/>
        <end position="72"/>
    </location>
</feature>
<evidence type="ECO:0000259" key="2">
    <source>
        <dbReference type="Pfam" id="PF24802"/>
    </source>
</evidence>
<feature type="transmembrane region" description="Helical" evidence="1">
    <location>
        <begin position="96"/>
        <end position="120"/>
    </location>
</feature>
<organism evidence="3 4">
    <name type="scientific">Aspergillus pseudoustus</name>
    <dbReference type="NCBI Taxonomy" id="1810923"/>
    <lineage>
        <taxon>Eukaryota</taxon>
        <taxon>Fungi</taxon>
        <taxon>Dikarya</taxon>
        <taxon>Ascomycota</taxon>
        <taxon>Pezizomycotina</taxon>
        <taxon>Eurotiomycetes</taxon>
        <taxon>Eurotiomycetidae</taxon>
        <taxon>Eurotiales</taxon>
        <taxon>Aspergillaceae</taxon>
        <taxon>Aspergillus</taxon>
        <taxon>Aspergillus subgen. Nidulantes</taxon>
    </lineage>
</organism>
<feature type="domain" description="DUF7703" evidence="2">
    <location>
        <begin position="79"/>
        <end position="228"/>
    </location>
</feature>
<feature type="transmembrane region" description="Helical" evidence="1">
    <location>
        <begin position="132"/>
        <end position="154"/>
    </location>
</feature>
<feature type="transmembrane region" description="Helical" evidence="1">
    <location>
        <begin position="14"/>
        <end position="35"/>
    </location>
</feature>
<dbReference type="PANTHER" id="PTHR37013:SF5">
    <property type="entry name" value="INTEGRAL MEMBRANE PROTEIN"/>
    <property type="match status" value="1"/>
</dbReference>
<accession>A0ABR4KFR1</accession>